<feature type="domain" description="SpoVT-AbrB" evidence="8">
    <location>
        <begin position="10"/>
        <end position="69"/>
    </location>
</feature>
<accession>A0A238KKP2</accession>
<dbReference type="InterPro" id="IPR007159">
    <property type="entry name" value="SpoVT-AbrB_dom"/>
</dbReference>
<dbReference type="GO" id="GO:0003700">
    <property type="term" value="F:DNA-binding transcription factor activity"/>
    <property type="evidence" value="ECO:0007669"/>
    <property type="project" value="UniProtKB-UniRule"/>
</dbReference>
<name>A0A238KKP2_9RHOB</name>
<comment type="similarity">
    <text evidence="7">Belongs to the MraZ family.</text>
</comment>
<dbReference type="PANTHER" id="PTHR34701:SF1">
    <property type="entry name" value="TRANSCRIPTIONAL REGULATOR MRAZ"/>
    <property type="match status" value="1"/>
</dbReference>
<dbReference type="GO" id="GO:0000976">
    <property type="term" value="F:transcription cis-regulatory region binding"/>
    <property type="evidence" value="ECO:0007669"/>
    <property type="project" value="TreeGrafter"/>
</dbReference>
<reference evidence="9 10" key="1">
    <citation type="submission" date="2017-05" db="EMBL/GenBank/DDBJ databases">
        <authorList>
            <person name="Song R."/>
            <person name="Chenine A.L."/>
            <person name="Ruprecht R.M."/>
        </authorList>
    </citation>
    <scope>NUCLEOTIDE SEQUENCE [LARGE SCALE GENOMIC DNA]</scope>
    <source>
        <strain evidence="9 10">CECT 8898</strain>
    </source>
</reference>
<dbReference type="InterPro" id="IPR035644">
    <property type="entry name" value="MraZ_C"/>
</dbReference>
<dbReference type="EMBL" id="FXYF01000007">
    <property type="protein sequence ID" value="SMX43395.1"/>
    <property type="molecule type" value="Genomic_DNA"/>
</dbReference>
<proteinExistence type="inferred from homology"/>
<keyword evidence="9" id="KW-0132">Cell division</keyword>
<keyword evidence="5 7" id="KW-0238">DNA-binding</keyword>
<dbReference type="InterPro" id="IPR020603">
    <property type="entry name" value="MraZ_dom"/>
</dbReference>
<dbReference type="GO" id="GO:0051301">
    <property type="term" value="P:cell division"/>
    <property type="evidence" value="ECO:0007669"/>
    <property type="project" value="UniProtKB-KW"/>
</dbReference>
<evidence type="ECO:0000256" key="1">
    <source>
        <dbReference type="ARBA" id="ARBA00013860"/>
    </source>
</evidence>
<dbReference type="GO" id="GO:2000143">
    <property type="term" value="P:negative regulation of DNA-templated transcription initiation"/>
    <property type="evidence" value="ECO:0007669"/>
    <property type="project" value="TreeGrafter"/>
</dbReference>
<dbReference type="OrthoDB" id="9807753at2"/>
<evidence type="ECO:0000256" key="4">
    <source>
        <dbReference type="ARBA" id="ARBA00023015"/>
    </source>
</evidence>
<gene>
    <name evidence="7" type="primary">mraZ</name>
    <name evidence="9" type="ORF">MAA8898_02815</name>
</gene>
<dbReference type="AlphaFoldDB" id="A0A238KKP2"/>
<dbReference type="SUPFAM" id="SSF89447">
    <property type="entry name" value="AbrB/MazE/MraZ-like"/>
    <property type="match status" value="1"/>
</dbReference>
<organism evidence="9 10">
    <name type="scientific">Maliponia aquimaris</name>
    <dbReference type="NCBI Taxonomy" id="1673631"/>
    <lineage>
        <taxon>Bacteria</taxon>
        <taxon>Pseudomonadati</taxon>
        <taxon>Pseudomonadota</taxon>
        <taxon>Alphaproteobacteria</taxon>
        <taxon>Rhodobacterales</taxon>
        <taxon>Paracoccaceae</taxon>
        <taxon>Maliponia</taxon>
    </lineage>
</organism>
<dbReference type="InterPro" id="IPR038619">
    <property type="entry name" value="MraZ_sf"/>
</dbReference>
<dbReference type="HAMAP" id="MF_01008">
    <property type="entry name" value="MraZ"/>
    <property type="match status" value="1"/>
</dbReference>
<keyword evidence="6 7" id="KW-0804">Transcription</keyword>
<keyword evidence="4 7" id="KW-0805">Transcription regulation</keyword>
<feature type="domain" description="SpoVT-AbrB" evidence="8">
    <location>
        <begin position="97"/>
        <end position="140"/>
    </location>
</feature>
<keyword evidence="2 7" id="KW-0963">Cytoplasm</keyword>
<evidence type="ECO:0000259" key="8">
    <source>
        <dbReference type="PROSITE" id="PS51740"/>
    </source>
</evidence>
<evidence type="ECO:0000256" key="2">
    <source>
        <dbReference type="ARBA" id="ARBA00022490"/>
    </source>
</evidence>
<evidence type="ECO:0000256" key="6">
    <source>
        <dbReference type="ARBA" id="ARBA00023163"/>
    </source>
</evidence>
<dbReference type="InterPro" id="IPR003444">
    <property type="entry name" value="MraZ"/>
</dbReference>
<dbReference type="CDD" id="cd16320">
    <property type="entry name" value="MraZ_N"/>
    <property type="match status" value="1"/>
</dbReference>
<keyword evidence="3" id="KW-0677">Repeat</keyword>
<keyword evidence="9" id="KW-0131">Cell cycle</keyword>
<evidence type="ECO:0000313" key="9">
    <source>
        <dbReference type="EMBL" id="SMX43395.1"/>
    </source>
</evidence>
<keyword evidence="10" id="KW-1185">Reference proteome</keyword>
<dbReference type="PANTHER" id="PTHR34701">
    <property type="entry name" value="TRANSCRIPTIONAL REGULATOR MRAZ"/>
    <property type="match status" value="1"/>
</dbReference>
<dbReference type="PROSITE" id="PS51740">
    <property type="entry name" value="SPOVT_ABRB"/>
    <property type="match status" value="2"/>
</dbReference>
<dbReference type="Pfam" id="PF02381">
    <property type="entry name" value="MraZ"/>
    <property type="match status" value="2"/>
</dbReference>
<dbReference type="GO" id="GO:0005737">
    <property type="term" value="C:cytoplasm"/>
    <property type="evidence" value="ECO:0007669"/>
    <property type="project" value="UniProtKB-UniRule"/>
</dbReference>
<sequence>MSRRLRFRGEHRLKVDGKGRMSIPASFRRVLEAGDPDWNPESKENATPNFVMVYGNAKLPYLECYTVEEMERIEAKIDAMKAGERKKLMTQIYSAGSVNASVDDTGRIVIPAKLRERYGIETETFAVASLNKFHIWAAERYTPTDSINDEDLSEALPEDPMEWLDEIEDL</sequence>
<evidence type="ECO:0000256" key="3">
    <source>
        <dbReference type="ARBA" id="ARBA00022737"/>
    </source>
</evidence>
<dbReference type="InterPro" id="IPR035642">
    <property type="entry name" value="MraZ_N"/>
</dbReference>
<comment type="subcellular location">
    <subcellularLocation>
        <location evidence="7">Cytoplasm</location>
        <location evidence="7">Nucleoid</location>
    </subcellularLocation>
</comment>
<dbReference type="Proteomes" id="UP000207598">
    <property type="component" value="Unassembled WGS sequence"/>
</dbReference>
<dbReference type="Gene3D" id="3.40.1550.20">
    <property type="entry name" value="Transcriptional regulator MraZ domain"/>
    <property type="match status" value="1"/>
</dbReference>
<dbReference type="CDD" id="cd16321">
    <property type="entry name" value="MraZ_C"/>
    <property type="match status" value="1"/>
</dbReference>
<evidence type="ECO:0000313" key="10">
    <source>
        <dbReference type="Proteomes" id="UP000207598"/>
    </source>
</evidence>
<protein>
    <recommendedName>
        <fullName evidence="1 7">Transcriptional regulator MraZ</fullName>
    </recommendedName>
</protein>
<evidence type="ECO:0000256" key="7">
    <source>
        <dbReference type="HAMAP-Rule" id="MF_01008"/>
    </source>
</evidence>
<dbReference type="InterPro" id="IPR037914">
    <property type="entry name" value="SpoVT-AbrB_sf"/>
</dbReference>
<dbReference type="RefSeq" id="WP_094021636.1">
    <property type="nucleotide sequence ID" value="NZ_FXYF01000007.1"/>
</dbReference>
<dbReference type="GO" id="GO:0009295">
    <property type="term" value="C:nucleoid"/>
    <property type="evidence" value="ECO:0007669"/>
    <property type="project" value="UniProtKB-SubCell"/>
</dbReference>
<comment type="subunit">
    <text evidence="7">Forms oligomers.</text>
</comment>
<evidence type="ECO:0000256" key="5">
    <source>
        <dbReference type="ARBA" id="ARBA00023125"/>
    </source>
</evidence>